<comment type="caution">
    <text evidence="5">The sequence shown here is derived from an EMBL/GenBank/DDBJ whole genome shotgun (WGS) entry which is preliminary data.</text>
</comment>
<dbReference type="OrthoDB" id="331699at2759"/>
<dbReference type="EMBL" id="CAJJDN010000002">
    <property type="protein sequence ID" value="CAD8046779.1"/>
    <property type="molecule type" value="Genomic_DNA"/>
</dbReference>
<dbReference type="GO" id="GO:0047617">
    <property type="term" value="F:fatty acyl-CoA hydrolase activity"/>
    <property type="evidence" value="ECO:0007669"/>
    <property type="project" value="TreeGrafter"/>
</dbReference>
<evidence type="ECO:0000259" key="4">
    <source>
        <dbReference type="PROSITE" id="PS51770"/>
    </source>
</evidence>
<gene>
    <name evidence="5" type="ORF">PSON_ATCC_30995.1.T0020062</name>
</gene>
<keyword evidence="2" id="KW-0378">Hydrolase</keyword>
<dbReference type="PANTHER" id="PTHR12655:SF0">
    <property type="entry name" value="ACYL-COENZYME A THIOESTERASE 9, MITOCHONDRIAL"/>
    <property type="match status" value="1"/>
</dbReference>
<feature type="domain" description="HotDog ACOT-type" evidence="4">
    <location>
        <begin position="73"/>
        <end position="193"/>
    </location>
</feature>
<name>A0A8S1JZJ9_9CILI</name>
<evidence type="ECO:0000256" key="2">
    <source>
        <dbReference type="ARBA" id="ARBA00022801"/>
    </source>
</evidence>
<dbReference type="InterPro" id="IPR006683">
    <property type="entry name" value="Thioestr_dom"/>
</dbReference>
<dbReference type="GO" id="GO:0006637">
    <property type="term" value="P:acyl-CoA metabolic process"/>
    <property type="evidence" value="ECO:0007669"/>
    <property type="project" value="TreeGrafter"/>
</dbReference>
<dbReference type="AlphaFoldDB" id="A0A8S1JZJ9"/>
<dbReference type="Pfam" id="PF03061">
    <property type="entry name" value="4HBT"/>
    <property type="match status" value="2"/>
</dbReference>
<evidence type="ECO:0000256" key="1">
    <source>
        <dbReference type="ARBA" id="ARBA00010458"/>
    </source>
</evidence>
<accession>A0A8S1JZJ9</accession>
<reference evidence="5" key="1">
    <citation type="submission" date="2021-01" db="EMBL/GenBank/DDBJ databases">
        <authorList>
            <consortium name="Genoscope - CEA"/>
            <person name="William W."/>
        </authorList>
    </citation>
    <scope>NUCLEOTIDE SEQUENCE</scope>
</reference>
<dbReference type="PROSITE" id="PS51770">
    <property type="entry name" value="HOTDOG_ACOT"/>
    <property type="match status" value="2"/>
</dbReference>
<proteinExistence type="inferred from homology"/>
<keyword evidence="3" id="KW-0809">Transit peptide</keyword>
<organism evidence="5 6">
    <name type="scientific">Paramecium sonneborni</name>
    <dbReference type="NCBI Taxonomy" id="65129"/>
    <lineage>
        <taxon>Eukaryota</taxon>
        <taxon>Sar</taxon>
        <taxon>Alveolata</taxon>
        <taxon>Ciliophora</taxon>
        <taxon>Intramacronucleata</taxon>
        <taxon>Oligohymenophorea</taxon>
        <taxon>Peniculida</taxon>
        <taxon>Parameciidae</taxon>
        <taxon>Paramecium</taxon>
    </lineage>
</organism>
<keyword evidence="6" id="KW-1185">Reference proteome</keyword>
<comment type="similarity">
    <text evidence="1">Belongs to the acyl coenzyme A hydrolase family.</text>
</comment>
<sequence length="403" mass="46606">MLFRKSLQYFSHQVARSKLGQLQYQGIMMKVPNEQQKEENSEEDRLVKAFFTKNHDQIKVYGHSEKQLNEKSSSPKNSWYKVVLPFKSNPELSFKFKRFYTNQVRIGRLLELMDYIASTVSYNYIQPNRGATMVTAMVDNINFFEKISADQDLEIQGYVTYVGNSSIEVYIDVMQEGVVNVSANFLMVARDGKDHSKAYKVPILNLDGEIDKETAELRSYIGKHMQEKRKLQKDRGLDRKAPSQEEINELHKFFMNPPSDITINETQIEKTLLMHIQDKNLHGKVFGGFVMREAFELGWLNAYLHVKGQAFPQIIHIDDIQFLAPVDIGSALQVQSRITAVKDTIMHVEVNCYKISPNQQKTRTNDLHLTLNVPGILIPPVQPKTYNEGMQWLNACRRMQYTI</sequence>
<dbReference type="Proteomes" id="UP000692954">
    <property type="component" value="Unassembled WGS sequence"/>
</dbReference>
<evidence type="ECO:0000313" key="5">
    <source>
        <dbReference type="EMBL" id="CAD8046779.1"/>
    </source>
</evidence>
<dbReference type="PANTHER" id="PTHR12655">
    <property type="entry name" value="ACYL-COA THIOESTERASE"/>
    <property type="match status" value="1"/>
</dbReference>
<dbReference type="CDD" id="cd03442">
    <property type="entry name" value="BFIT_BACH"/>
    <property type="match status" value="2"/>
</dbReference>
<dbReference type="InterPro" id="IPR033120">
    <property type="entry name" value="HOTDOG_ACOT"/>
</dbReference>
<evidence type="ECO:0000256" key="3">
    <source>
        <dbReference type="ARBA" id="ARBA00022946"/>
    </source>
</evidence>
<evidence type="ECO:0000313" key="6">
    <source>
        <dbReference type="Proteomes" id="UP000692954"/>
    </source>
</evidence>
<protein>
    <recommendedName>
        <fullName evidence="4">HotDog ACOT-type domain-containing protein</fullName>
    </recommendedName>
</protein>
<feature type="domain" description="HotDog ACOT-type" evidence="4">
    <location>
        <begin position="264"/>
        <end position="377"/>
    </location>
</feature>